<dbReference type="OpenTargets" id="ENSG00000151067"/>
<evidence type="ECO:0000256" key="20">
    <source>
        <dbReference type="ARBA" id="ARBA00023180"/>
    </source>
</evidence>
<feature type="transmembrane region" description="Helical" evidence="33">
    <location>
        <begin position="412"/>
        <end position="434"/>
    </location>
</feature>
<dbReference type="PANTHER" id="PTHR45628">
    <property type="entry name" value="VOLTAGE-DEPENDENT CALCIUM CHANNEL TYPE A SUBUNIT ALPHA-1"/>
    <property type="match status" value="1"/>
</dbReference>
<feature type="transmembrane region" description="Helical" evidence="33">
    <location>
        <begin position="1483"/>
        <end position="1506"/>
    </location>
</feature>
<dbReference type="GO" id="GO:0005929">
    <property type="term" value="C:cilium"/>
    <property type="evidence" value="ECO:0000314"/>
    <property type="project" value="HPA"/>
</dbReference>
<dbReference type="Ensembl" id="ENST00000683840.1">
    <property type="protein sequence ID" value="ENSP00000507612.1"/>
    <property type="gene ID" value="ENSG00000151067.23"/>
</dbReference>
<comment type="catalytic activity">
    <reaction evidence="27">
        <text>Ca(2+)(in) = Ca(2+)(out)</text>
        <dbReference type="Rhea" id="RHEA:29671"/>
        <dbReference type="ChEBI" id="CHEBI:29108"/>
    </reaction>
</comment>
<evidence type="ECO:0000256" key="26">
    <source>
        <dbReference type="ARBA" id="ARBA00034112"/>
    </source>
</evidence>
<dbReference type="GeneTree" id="ENSGT00940000156127"/>
<protein>
    <recommendedName>
        <fullName evidence="31">Voltage-dependent L-type calcium channel subunit alpha</fullName>
    </recommendedName>
</protein>
<organism evidence="35 36">
    <name type="scientific">Homo sapiens</name>
    <name type="common">Human</name>
    <dbReference type="NCBI Taxonomy" id="9606"/>
    <lineage>
        <taxon>Eukaryota</taxon>
        <taxon>Metazoa</taxon>
        <taxon>Chordata</taxon>
        <taxon>Craniata</taxon>
        <taxon>Vertebrata</taxon>
        <taxon>Euteleostomi</taxon>
        <taxon>Mammalia</taxon>
        <taxon>Eutheria</taxon>
        <taxon>Euarchontoglires</taxon>
        <taxon>Primates</taxon>
        <taxon>Haplorrhini</taxon>
        <taxon>Catarrhini</taxon>
        <taxon>Hominidae</taxon>
        <taxon>Homo</taxon>
    </lineage>
</organism>
<feature type="transmembrane region" description="Helical" evidence="33">
    <location>
        <begin position="195"/>
        <end position="215"/>
    </location>
</feature>
<dbReference type="InterPro" id="IPR014873">
    <property type="entry name" value="VDCC_a1su_IQ"/>
</dbReference>
<evidence type="ECO:0000256" key="18">
    <source>
        <dbReference type="ARBA" id="ARBA00023136"/>
    </source>
</evidence>
<dbReference type="Gene3D" id="1.20.120.350">
    <property type="entry name" value="Voltage-gated potassium channels. Chain C"/>
    <property type="match status" value="4"/>
</dbReference>
<dbReference type="GO" id="GO:0005516">
    <property type="term" value="F:calmodulin binding"/>
    <property type="evidence" value="ECO:0007669"/>
    <property type="project" value="UniProtKB-KW"/>
</dbReference>
<evidence type="ECO:0000313" key="35">
    <source>
        <dbReference type="Ensembl" id="ENSP00000507612.1"/>
    </source>
</evidence>
<feature type="transmembrane region" description="Helical" evidence="33">
    <location>
        <begin position="1172"/>
        <end position="1199"/>
    </location>
</feature>
<dbReference type="GO" id="GO:0030425">
    <property type="term" value="C:dendrite"/>
    <property type="evidence" value="ECO:0007669"/>
    <property type="project" value="UniProtKB-SubCell"/>
</dbReference>
<dbReference type="Gene3D" id="6.10.250.2180">
    <property type="match status" value="1"/>
</dbReference>
<dbReference type="HGNC" id="HGNC:1390">
    <property type="gene designation" value="CACNA1C"/>
</dbReference>
<dbReference type="PRINTS" id="PR01630">
    <property type="entry name" value="LVDCCALPHA1"/>
</dbReference>
<sequence length="2168" mass="242633">MLRAFVQPGTPAYQPLPSHLSANTEVKFKGTLVHEAQLNYFYISPGGSNYGSPRPAHANMNANAAAGLAPEHIPTPGAALSWQAAIDAARQAKLMGSAGNATISTVSSTQRKRQQYGKPKKQGSTTATRPPRALLCLTLKNPIRRACISIVEWKPFEIIILLTIFANCVALAIYIPFPEDDSNATNSNLERVEYLFLIIFTVEAFLKVIAYGLLFHPNAYLRNGWNLLDFIIVVVGLFSAILEQATKADGANALGGKGAGFDVKALRAFRVLRPLRLVSGVPSLQVVLNSIIKAMVPLLHIALLVLFVIIIYAIIGLELFMGKMHKTCYNQEGIADVPAEDDPSPCALETGHGRQCQNGTVCKPGWDGPKHGITNFDNFAFAMLTVFQCITMEGWTDVLYWMQDAMGYELPWVYFVSLVIFGSFFVLNLVLGVLSGEFSKEREKAKARGDFQKLREKQQLEEDLKGYLDWITQAEDIDPENEDEGMDEEKPRNMSMPTSETESVNTENVAGGDIEGENCGARLAHRISKSKFSRYWRRWNRFCRRKCRAAVKSNVFYWLVIFLVFLNTLTIASEHYNQPNWLTEVQDTANKALLALFTAEMLLKMYSLGLQAYFVSLFNRFDCFVVCGGILETILVETKIMSPLGISVLRCVRLLRIFKITRYWNSLSNLVASLLNSVRSIASLLLLLFLFIIIFSLLGMQLFGGKFNFDEMQTRRSTFDNFPQSLLTVFQILTGEDWNSVMYDGIMAYGGPSFPGMLVCIYFIILFICGNYILLNVFLAIAVDNLADAESLTSAQKEEEEEKERKKLARTASPEKKQELVEKPAVGESKEEKIELKSITADGESPPATKINMDDLQPNENEDKSPYPNPETTGEEDEEEPEMPVGPRPRPLSELHLKEKAVPMPEASAFFIFSSNNRFRLQCHRIVNDTIFTNLILFFILLSSISLAAEDPVQHTSFRNHILGNADYVFTSIFTLEIILKMTAYGAFLHKGSFCRNYFNILDLLVVSVSLISFGIQSSAINVVKILRVLRVLRPLRAINRAKGLKHVVQCVFVAIRTIGNIVIVTTLLQFMFACIGVQLFKGKLYTCSDSSKQTEAECKGNYITYKDGEVDHPIIQPRSWENSKFDFDNVLAAMMALFTVSTFEGWPELLYRSIDSHTEDKGPIYNYRVEISIFFIIYIIIIAFFMMNIFVGFVIVTFQEQGEQEYKNCELDKNQRQCVEYALKARPLRRYIPKNQHQYKVWYVVNSTYFEYLMFVLILLNTICLAMQHYGQSCLFKIAMNILNMLFTGLFTVEMILKLIAFKPKHYFCDAWNTFDALIVVGSIVDIAITEVNPAEHTQCSPSMNAEENSRISITFFRLFRVMRLVKLLSRGEGIRTLLWTFIKSFQALPYVALLIVMLFFIYAVIGMQVFGKIALNDTTEINRNNNFQTFPQAVLLLFRCATGEAWQDIMLACMPGKKCAPESEPSNSTEGETPCGSSFAVFYFISFYMLCAFLIINLFVAVIMDNFDYLTRDWSILGPHHLDEFKRIWAEYDPEAKGRIKHLDVVTLLRRIQPPLGFGKLCPHRVACKRLVSMNMPLNSDGTVMFNATLFALVRTALRIKTEGNLEQANEELRAIIKKIWKRTSMKLLDQVVPPAGDDEVTVGKFYATFLIQEYFRKFKKRKEQGLVGKPSQRNALSLQAGLRTLHDIGPEIRRAISGDLTAEEELDKAMKEAVSAASEDDIFRRAGGLFGNHVSYYQSDGRSAFPQTFTTQRPLHINKAGSSQGDTESPSHEKLVDSTFTPSSYSSTGSNANINNANNTALGRLPRPAGYPSTVSTVEGHGPPLSPAIRVQEVAWKLSSNRCHSRESQAAMAGQEETSQDETYEVKMNHDTEACSEPSLLSTEMLSYQDDENRQLTLPEEDKRDIRQSPKRGFLRSASLGRRASFHLECLKRQKDRGGDISQKTVLPLHLVHHQALAVAGLSPLLQRSHSPASFPRPFATPPATPGSRGWPPQPVPTLRLEGVESSEKLNSSFPSIHCGSWAETTPGGGGSSAARRVRPVSLMVPSQAGAPGRQFHGSASSLVEAVLISEGLGQFAQDPKFIEVTTQELADACDMTIEEMESAADNILSGGAPQSPNGALLPFVNCRDAGQDRAGGEEDAGCVRARGRPSEEELQDSRVYVSSL</sequence>
<evidence type="ECO:0000256" key="17">
    <source>
        <dbReference type="ARBA" id="ARBA00023065"/>
    </source>
</evidence>
<comment type="function">
    <text evidence="31">Voltage-sensitive calcium channels (VSCC) mediate the entry of calcium ions into excitable cells and are also involved in a variety of calcium-dependent processes, including muscle contraction, hormone or neurotransmitter release, gene expression, cell motility, cell division and cell death.</text>
</comment>
<dbReference type="EMBL" id="AC005414">
    <property type="status" value="NOT_ANNOTATED_CDS"/>
    <property type="molecule type" value="Genomic_DNA"/>
</dbReference>
<dbReference type="InterPro" id="IPR027359">
    <property type="entry name" value="Volt_channel_dom_sf"/>
</dbReference>
<evidence type="ECO:0000256" key="5">
    <source>
        <dbReference type="ARBA" id="ARBA00022475"/>
    </source>
</evidence>
<evidence type="ECO:0000256" key="9">
    <source>
        <dbReference type="ARBA" id="ARBA00022692"/>
    </source>
</evidence>
<evidence type="ECO:0000256" key="10">
    <source>
        <dbReference type="ARBA" id="ARBA00022723"/>
    </source>
</evidence>
<keyword evidence="13" id="KW-0112">Calmodulin-binding</keyword>
<feature type="compositionally biased region" description="Polar residues" evidence="32">
    <location>
        <begin position="495"/>
        <end position="508"/>
    </location>
</feature>
<feature type="compositionally biased region" description="Low complexity" evidence="32">
    <location>
        <begin position="1794"/>
        <end position="1804"/>
    </location>
</feature>
<feature type="region of interest" description="Disordered" evidence="32">
    <location>
        <begin position="479"/>
        <end position="511"/>
    </location>
</feature>
<dbReference type="GO" id="GO:0005245">
    <property type="term" value="F:voltage-gated calcium channel activity"/>
    <property type="evidence" value="ECO:0007669"/>
    <property type="project" value="InterPro"/>
</dbReference>
<feature type="compositionally biased region" description="Basic and acidic residues" evidence="32">
    <location>
        <begin position="813"/>
        <end position="822"/>
    </location>
</feature>
<reference evidence="35" key="2">
    <citation type="journal article" date="2004" name="Nature">
        <title>Finishing the euchromatic sequence of the human genome.</title>
        <authorList>
            <consortium name="International Human Genome Sequencing Consortium"/>
        </authorList>
    </citation>
    <scope>NUCLEOTIDE SEQUENCE [LARGE SCALE GENOMIC DNA]</scope>
</reference>
<dbReference type="InterPro" id="IPR002077">
    <property type="entry name" value="VDCCAlpha1"/>
</dbReference>
<reference evidence="35" key="4">
    <citation type="submission" date="2025-05" db="UniProtKB">
        <authorList>
            <consortium name="Ensembl"/>
        </authorList>
    </citation>
    <scope>IDENTIFICATION</scope>
</reference>
<keyword evidence="17" id="KW-0406">Ion transport</keyword>
<reference evidence="35" key="1">
    <citation type="journal article" date="2001" name="Nature">
        <title>Initial sequencing and analysis of the human genome.</title>
        <authorList>
            <consortium name="International Human Genome Sequencing Consortium"/>
            <person name="Lander E.S."/>
            <person name="Linton L.M."/>
            <person name="Birren B."/>
            <person name="Nusbaum C."/>
            <person name="Zody M.C."/>
            <person name="Baldwin J."/>
            <person name="Devon K."/>
            <person name="Dewar K."/>
            <person name="Doyle M."/>
            <person name="FitzHugh W."/>
            <person name="Funke R."/>
            <person name="Gage D."/>
            <person name="Harris K."/>
            <person name="Heaford A."/>
            <person name="Howland J."/>
            <person name="Kann L."/>
            <person name="Lehoczky J."/>
            <person name="LeVine R."/>
            <person name="McEwan P."/>
            <person name="McKernan K."/>
            <person name="Meldrim J."/>
            <person name="Mesirov J.P."/>
            <person name="Miranda C."/>
            <person name="Morris W."/>
            <person name="Naylor J."/>
            <person name="Raymond C."/>
            <person name="Rosetti M."/>
            <person name="Santos R."/>
            <person name="Sheridan A."/>
            <person name="Sougnez C."/>
            <person name="Stange-Thomann N."/>
            <person name="Stojanovic N."/>
            <person name="Subramanian A."/>
            <person name="Wyman D."/>
            <person name="Rogers J."/>
            <person name="Sulston J."/>
            <person name="Ainscough R."/>
            <person name="Beck S."/>
            <person name="Bentley D."/>
            <person name="Burton J."/>
            <person name="Clee C."/>
            <person name="Carter N."/>
            <person name="Coulson A."/>
            <person name="Deadman R."/>
            <person name="Deloukas P."/>
            <person name="Dunham A."/>
            <person name="Dunham I."/>
            <person name="Durbin R."/>
            <person name="French L."/>
            <person name="Grafham D."/>
            <person name="Gregory S."/>
            <person name="Hubbard T."/>
            <person name="Humphray S."/>
            <person name="Hunt A."/>
            <person name="Jones M."/>
            <person name="Lloyd C."/>
            <person name="McMurray A."/>
            <person name="Matthews L."/>
            <person name="Mercer S."/>
            <person name="Milne S."/>
            <person name="Mullikin J.C."/>
            <person name="Mungall A."/>
            <person name="Plumb R."/>
            <person name="Ross M."/>
            <person name="Shownkeen R."/>
            <person name="Sims S."/>
            <person name="Waterston R.H."/>
            <person name="Wilson R.K."/>
            <person name="Hillier L.W."/>
            <person name="McPherson J.D."/>
            <person name="Marra M.A."/>
            <person name="Mardis E.R."/>
            <person name="Fulton L.A."/>
            <person name="Chinwalla A.T."/>
            <person name="Pepin K.H."/>
            <person name="Gish W.R."/>
            <person name="Chissoe S.L."/>
            <person name="Wendl M.C."/>
            <person name="Delehaunty K.D."/>
            <person name="Miner T.L."/>
            <person name="Delehaunty A."/>
            <person name="Kramer J.B."/>
            <person name="Cook L.L."/>
            <person name="Fulton R.S."/>
            <person name="Johnson D.L."/>
            <person name="Minx P.J."/>
            <person name="Clifton S.W."/>
            <person name="Hawkins T."/>
            <person name="Branscomb E."/>
            <person name="Predki P."/>
            <person name="Richardson P."/>
            <person name="Wenning S."/>
            <person name="Slezak T."/>
            <person name="Doggett N."/>
            <person name="Cheng J.F."/>
            <person name="Olsen A."/>
            <person name="Lucas S."/>
            <person name="Elkin C."/>
            <person name="Uberbacher E."/>
            <person name="Frazier M."/>
            <person name="Gibbs R.A."/>
            <person name="Muzny D.M."/>
            <person name="Scherer S.E."/>
            <person name="Bouck J.B."/>
            <person name="Sodergren E.J."/>
            <person name="Worley K.C."/>
            <person name="Rives C.M."/>
            <person name="Gorrell J.H."/>
            <person name="Metzker M.L."/>
            <person name="Naylor S.L."/>
            <person name="Kucherlapati R.S."/>
            <person name="Nelson D.L."/>
            <person name="Weinstock G.M."/>
            <person name="Sakaki Y."/>
            <person name="Fujiyama A."/>
            <person name="Hattori M."/>
            <person name="Yada T."/>
            <person name="Toyoda A."/>
            <person name="Itoh T."/>
            <person name="Kawagoe C."/>
            <person name="Watanabe H."/>
            <person name="Totoki Y."/>
            <person name="Taylor T."/>
            <person name="Weissenbach J."/>
            <person name="Heilig R."/>
            <person name="Saurin W."/>
            <person name="Artiguenave F."/>
            <person name="Brottier P."/>
            <person name="Bruls T."/>
            <person name="Pelletier E."/>
            <person name="Robert C."/>
            <person name="Wincker P."/>
            <person name="Smith D.R."/>
            <person name="Doucette-Stamm L."/>
            <person name="Rubenfield M."/>
            <person name="Weinstock K."/>
            <person name="Lee H.M."/>
            <person name="Dubois J."/>
            <person name="Rosenthal A."/>
            <person name="Platzer M."/>
            <person name="Nyakatura G."/>
            <person name="Taudien S."/>
            <person name="Rump A."/>
            <person name="Yang H."/>
            <person name="Yu J."/>
            <person name="Wang J."/>
            <person name="Huang G."/>
            <person name="Gu J."/>
            <person name="Hood L."/>
            <person name="Rowen L."/>
            <person name="Madan A."/>
            <person name="Qin S."/>
            <person name="Davis R.W."/>
            <person name="Federspiel N.A."/>
            <person name="Abola A.P."/>
            <person name="Proctor M.J."/>
            <person name="Myers R.M."/>
            <person name="Schmutz J."/>
            <person name="Dickson M."/>
            <person name="Grimwood J."/>
            <person name="Cox D.R."/>
            <person name="Olson M.V."/>
            <person name="Kaul R."/>
            <person name="Raymond C."/>
            <person name="Shimizu N."/>
            <person name="Kawasaki K."/>
            <person name="Minoshima S."/>
            <person name="Evans G.A."/>
            <person name="Athanasiou M."/>
            <person name="Schultz R."/>
            <person name="Roe B.A."/>
            <person name="Chen F."/>
            <person name="Pan H."/>
            <person name="Ramser J."/>
            <person name="Lehrach H."/>
            <person name="Reinhardt R."/>
            <person name="McCombie W.R."/>
            <person name="de la Bastide M."/>
            <person name="Dedhia N."/>
            <person name="Blocker H."/>
            <person name="Hornischer K."/>
            <person name="Nordsiek G."/>
            <person name="Agarwala R."/>
            <person name="Aravind L."/>
            <person name="Bailey J.A."/>
            <person name="Bateman A."/>
            <person name="Batzoglou S."/>
            <person name="Birney E."/>
            <person name="Bork P."/>
            <person name="Brown D.G."/>
            <person name="Burge C.B."/>
            <person name="Cerutti L."/>
            <person name="Chen H.C."/>
            <person name="Church D."/>
            <person name="Clamp M."/>
            <person name="Copley R.R."/>
            <person name="Doerks T."/>
            <person name="Eddy S.R."/>
            <person name="Eichler E.E."/>
            <person name="Furey T.S."/>
            <person name="Galagan J."/>
            <person name="Gilbert J.G."/>
            <person name="Harmon C."/>
            <person name="Hayashizaki Y."/>
            <person name="Haussler D."/>
            <person name="Hermjakob H."/>
            <person name="Hokamp K."/>
            <person name="Jang W."/>
            <person name="Johnson L.S."/>
            <person name="Jones T.A."/>
            <person name="Kasif S."/>
            <person name="Kaspryzk A."/>
            <person name="Kennedy S."/>
            <person name="Kent W.J."/>
            <person name="Kitts P."/>
            <person name="Koonin E.V."/>
            <person name="Korf I."/>
            <person name="Kulp D."/>
            <person name="Lancet D."/>
            <person name="Lowe T.M."/>
            <person name="McLysaght A."/>
            <person name="Mikkelsen T."/>
            <person name="Moran J.V."/>
            <person name="Mulder N."/>
            <person name="Pollara V.J."/>
            <person name="Ponting C.P."/>
            <person name="Schuler G."/>
            <person name="Schultz J."/>
            <person name="Slater G."/>
            <person name="Smit A.F."/>
            <person name="Stupka E."/>
            <person name="Szustakowski J."/>
            <person name="Thierry-Mieg D."/>
            <person name="Thierry-Mieg J."/>
            <person name="Wagner L."/>
            <person name="Wallis J."/>
            <person name="Wheeler R."/>
            <person name="Williams A."/>
            <person name="Wolf Y.I."/>
            <person name="Wolfe K.H."/>
            <person name="Yang S.P."/>
            <person name="Yeh R.F."/>
            <person name="Collins F."/>
            <person name="Guyer M.S."/>
            <person name="Peterson J."/>
            <person name="Felsenfeld A."/>
            <person name="Wetterstrand K.A."/>
            <person name="Patrinos A."/>
            <person name="Morgan M.J."/>
            <person name="de Jong P."/>
            <person name="Catanese J.J."/>
            <person name="Osoegawa K."/>
            <person name="Shizuya H."/>
            <person name="Choi S."/>
            <person name="Chen Y.J."/>
        </authorList>
    </citation>
    <scope>NUCLEOTIDE SEQUENCE [LARGE SCALE GENOMIC DNA]</scope>
</reference>
<feature type="binding site" evidence="29">
    <location>
        <position position="393"/>
    </location>
    <ligand>
        <name>Ca(2+)</name>
        <dbReference type="ChEBI" id="CHEBI:29108"/>
    </ligand>
</feature>
<feature type="compositionally biased region" description="Basic residues" evidence="32">
    <location>
        <begin position="110"/>
        <end position="121"/>
    </location>
</feature>
<dbReference type="Pfam" id="PF08763">
    <property type="entry name" value="Ca_chan_IQ"/>
    <property type="match status" value="1"/>
</dbReference>
<keyword evidence="18 33" id="KW-0472">Membrane</keyword>
<dbReference type="Gene3D" id="1.10.287.70">
    <property type="match status" value="4"/>
</dbReference>
<evidence type="ECO:0000256" key="6">
    <source>
        <dbReference type="ARBA" id="ARBA00022553"/>
    </source>
</evidence>
<dbReference type="InterPro" id="IPR005446">
    <property type="entry name" value="VDCC_L_a1su"/>
</dbReference>
<feature type="region of interest" description="Disordered" evidence="32">
    <location>
        <begin position="103"/>
        <end position="128"/>
    </location>
</feature>
<evidence type="ECO:0000256" key="19">
    <source>
        <dbReference type="ARBA" id="ARBA00023157"/>
    </source>
</evidence>
<dbReference type="InterPro" id="IPR031688">
    <property type="entry name" value="CAC1F_C"/>
</dbReference>
<evidence type="ECO:0000256" key="23">
    <source>
        <dbReference type="ARBA" id="ARBA00023303"/>
    </source>
</evidence>
<dbReference type="Pfam" id="PF16885">
    <property type="entry name" value="CAC1F_C"/>
    <property type="match status" value="1"/>
</dbReference>
<keyword evidence="12 29" id="KW-0106">Calcium</keyword>
<keyword evidence="7 31" id="KW-0109">Calcium transport</keyword>
<dbReference type="Gene3D" id="6.10.250.2500">
    <property type="match status" value="1"/>
</dbReference>
<dbReference type="OrthoDB" id="431720at2759"/>
<feature type="transmembrane region" description="Helical" evidence="33">
    <location>
        <begin position="379"/>
        <end position="400"/>
    </location>
</feature>
<comment type="function">
    <text evidence="28">Pore-forming, alpha-1C subunit of the voltage-gated calcium channel that gives rise to L-type calcium currents. Mediates influx of calcium ions into the cytoplasm, and thereby triggers calcium release from the sarcoplasm. Plays an important role in excitation-contraction coupling in the heart. Required for normal heart development and normal regulation of heart rhythm. Required for normal contraction of smooth muscle cells in blood vessels and in the intestine. Essential for normal blood pressure regulation via its role in the contraction of arterial smooth muscle cells. Long-lasting (L-type) calcium channels belong to the 'high-voltage activated' (HVA) group.</text>
</comment>
<dbReference type="InterPro" id="IPR050599">
    <property type="entry name" value="VDCC_alpha-1_subunit"/>
</dbReference>
<dbReference type="EMBL" id="AC005344">
    <property type="status" value="NOT_ANNOTATED_CDS"/>
    <property type="molecule type" value="Genomic_DNA"/>
</dbReference>
<dbReference type="GO" id="GO:0030315">
    <property type="term" value="C:T-tubule"/>
    <property type="evidence" value="ECO:0007669"/>
    <property type="project" value="UniProtKB-SubCell"/>
</dbReference>
<keyword evidence="21" id="KW-0628">Postsynaptic cell membrane</keyword>
<evidence type="ECO:0000256" key="21">
    <source>
        <dbReference type="ARBA" id="ARBA00023257"/>
    </source>
</evidence>
<feature type="region of interest" description="Disordered" evidence="32">
    <location>
        <begin position="2132"/>
        <end position="2168"/>
    </location>
</feature>
<dbReference type="PRINTS" id="PR01635">
    <property type="entry name" value="LVDCCALPHA1C"/>
</dbReference>
<feature type="binding site" evidence="29">
    <location>
        <position position="736"/>
    </location>
    <ligand>
        <name>Ca(2+)</name>
        <dbReference type="ChEBI" id="CHEBI:29108"/>
    </ligand>
</feature>
<keyword evidence="9 33" id="KW-0812">Transmembrane</keyword>
<dbReference type="FunFam" id="1.20.120.350:FF:000060">
    <property type="entry name" value="Voltage-dependent L-type calcium channel subunit alpha"/>
    <property type="match status" value="1"/>
</dbReference>
<dbReference type="EMBL" id="AC005866">
    <property type="status" value="NOT_ANNOTATED_CDS"/>
    <property type="molecule type" value="Genomic_DNA"/>
</dbReference>
<dbReference type="SMART" id="SM01062">
    <property type="entry name" value="Ca_chan_IQ"/>
    <property type="match status" value="1"/>
</dbReference>
<keyword evidence="15 33" id="KW-1133">Transmembrane helix</keyword>
<keyword evidence="4" id="KW-0813">Transport</keyword>
<dbReference type="FunFam" id="1.20.120.350:FF:000090">
    <property type="entry name" value="Voltage-dependent L-type calcium channel subunit alpha"/>
    <property type="match status" value="1"/>
</dbReference>
<keyword evidence="11" id="KW-0677">Repeat</keyword>
<feature type="transmembrane region" description="Helical" evidence="33">
    <location>
        <begin position="592"/>
        <end position="615"/>
    </location>
</feature>
<evidence type="ECO:0000256" key="8">
    <source>
        <dbReference type="ARBA" id="ARBA00022673"/>
    </source>
</evidence>
<dbReference type="FunFam" id="1.10.287.70:FF:000009">
    <property type="entry name" value="Voltage-dependent L-type calcium channel subunit alpha"/>
    <property type="match status" value="1"/>
</dbReference>
<dbReference type="EMBL" id="AC005342">
    <property type="status" value="NOT_ANNOTATED_CDS"/>
    <property type="molecule type" value="Genomic_DNA"/>
</dbReference>
<dbReference type="Pfam" id="PF00520">
    <property type="entry name" value="Ion_trans"/>
    <property type="match status" value="4"/>
</dbReference>
<evidence type="ECO:0000256" key="33">
    <source>
        <dbReference type="SAM" id="Phobius"/>
    </source>
</evidence>
<keyword evidence="19" id="KW-1015">Disulfide bond</keyword>
<dbReference type="Proteomes" id="UP000005640">
    <property type="component" value="Chromosome 12"/>
</dbReference>
<dbReference type="GO" id="GO:0006936">
    <property type="term" value="P:muscle contraction"/>
    <property type="evidence" value="ECO:0007669"/>
    <property type="project" value="UniProtKB-ARBA"/>
</dbReference>
<dbReference type="FunFam" id="1.10.287.70:FF:000007">
    <property type="entry name" value="Voltage-dependent L-type calcium channel subunit alpha"/>
    <property type="match status" value="1"/>
</dbReference>
<evidence type="ECO:0000256" key="13">
    <source>
        <dbReference type="ARBA" id="ARBA00022860"/>
    </source>
</evidence>
<evidence type="ECO:0000256" key="4">
    <source>
        <dbReference type="ARBA" id="ARBA00022448"/>
    </source>
</evidence>
<feature type="glycosylation site" description="N-linked (GlcNAc...) asparagine" evidence="30">
    <location>
        <position position="358"/>
    </location>
</feature>
<feature type="binding site" evidence="29">
    <location>
        <position position="1145"/>
    </location>
    <ligand>
        <name>Ca(2+)</name>
        <dbReference type="ChEBI" id="CHEBI:29108"/>
    </ligand>
</feature>
<evidence type="ECO:0000256" key="28">
    <source>
        <dbReference type="ARBA" id="ARBA00045450"/>
    </source>
</evidence>
<evidence type="ECO:0000256" key="15">
    <source>
        <dbReference type="ARBA" id="ARBA00022989"/>
    </source>
</evidence>
<feature type="transmembrane region" description="Helical" evidence="33">
    <location>
        <begin position="756"/>
        <end position="783"/>
    </location>
</feature>
<dbReference type="GO" id="GO:0046872">
    <property type="term" value="F:metal ion binding"/>
    <property type="evidence" value="ECO:0007669"/>
    <property type="project" value="UniProtKB-KW"/>
</dbReference>
<evidence type="ECO:0000256" key="1">
    <source>
        <dbReference type="ARBA" id="ARBA00004279"/>
    </source>
</evidence>
<dbReference type="GO" id="GO:0043204">
    <property type="term" value="C:perikaryon"/>
    <property type="evidence" value="ECO:0007669"/>
    <property type="project" value="UniProtKB-SubCell"/>
</dbReference>
<evidence type="ECO:0000256" key="32">
    <source>
        <dbReference type="SAM" id="MobiDB-lite"/>
    </source>
</evidence>
<keyword evidence="36" id="KW-1185">Reference proteome</keyword>
<feature type="region of interest" description="Disordered" evidence="32">
    <location>
        <begin position="794"/>
        <end position="891"/>
    </location>
</feature>
<dbReference type="InterPro" id="IPR031649">
    <property type="entry name" value="GPHH_dom"/>
</dbReference>
<keyword evidence="20 30" id="KW-0325">Glycoprotein</keyword>
<feature type="compositionally biased region" description="Polar residues" evidence="32">
    <location>
        <begin position="1781"/>
        <end position="1793"/>
    </location>
</feature>
<dbReference type="Pfam" id="PF16905">
    <property type="entry name" value="GPHH"/>
    <property type="match status" value="1"/>
</dbReference>
<keyword evidence="8 31" id="KW-0107">Calcium channel</keyword>
<evidence type="ECO:0000256" key="29">
    <source>
        <dbReference type="PIRSR" id="PIRSR602077-1"/>
    </source>
</evidence>
<evidence type="ECO:0000256" key="11">
    <source>
        <dbReference type="ARBA" id="ARBA00022737"/>
    </source>
</evidence>
<evidence type="ECO:0000256" key="14">
    <source>
        <dbReference type="ARBA" id="ARBA00022882"/>
    </source>
</evidence>
<dbReference type="EMBL" id="KF455573">
    <property type="status" value="NOT_ANNOTATED_CDS"/>
    <property type="molecule type" value="Genomic_DNA"/>
</dbReference>
<dbReference type="Ensembl" id="ENST00000710594.1">
    <property type="protein sequence ID" value="ENSP00000518364.1"/>
    <property type="gene ID" value="ENSG00000285479.3"/>
</dbReference>
<feature type="transmembrane region" description="Helical" evidence="33">
    <location>
        <begin position="158"/>
        <end position="175"/>
    </location>
</feature>
<evidence type="ECO:0000256" key="2">
    <source>
        <dbReference type="ARBA" id="ARBA00004415"/>
    </source>
</evidence>
<evidence type="ECO:0000256" key="16">
    <source>
        <dbReference type="ARBA" id="ARBA00023018"/>
    </source>
</evidence>
<evidence type="ECO:0000256" key="27">
    <source>
        <dbReference type="ARBA" id="ARBA00036634"/>
    </source>
</evidence>
<dbReference type="FunFam" id="1.20.120.350:FF:000001">
    <property type="entry name" value="Voltage-dependent L-type calcium channel subunit alpha"/>
    <property type="match status" value="1"/>
</dbReference>
<dbReference type="PANTHER" id="PTHR45628:SF10">
    <property type="entry name" value="VOLTAGE-DEPENDENT L-TYPE CALCIUM CHANNEL SUBUNIT ALPHA-1C"/>
    <property type="match status" value="1"/>
</dbReference>
<dbReference type="Bgee" id="ENSG00000151067">
    <property type="expression patterns" value="Expressed in apex of heart and 101 other cell types or tissues"/>
</dbReference>
<name>A0A804HJR1_HUMAN</name>
<feature type="domain" description="Voltage-dependent calcium channel alpha-1 subunit IQ" evidence="34">
    <location>
        <begin position="1640"/>
        <end position="1674"/>
    </location>
</feature>
<reference evidence="35 36" key="3">
    <citation type="journal article" date="2006" name="Nature">
        <title>The finished DNA sequence of human chromosome 12.</title>
        <authorList>
            <consortium name="Baylor College of Medicine Human Genome Sequencing Center Sequence Production Team"/>
            <person name="Scherer S.E."/>
            <person name="Muzny D.M."/>
            <person name="Buhay C.J."/>
            <person name="Chen R."/>
            <person name="Cree A."/>
            <person name="Ding Y."/>
            <person name="Dugan-Rocha S."/>
            <person name="Gill R."/>
            <person name="Gunaratne P."/>
            <person name="Harris R.A."/>
            <person name="Hawes A.C."/>
            <person name="Hernandez J."/>
            <person name="Hodgson A.V."/>
            <person name="Hume J."/>
            <person name="Jackson A."/>
            <person name="Khan Z.M."/>
            <person name="Kovar-Smith C."/>
            <person name="Lewis L.R."/>
            <person name="Lozado R.J."/>
            <person name="Metzker M.L."/>
            <person name="Milosavljevic A."/>
            <person name="Miner G.R."/>
            <person name="Montgomery K.T."/>
            <person name="Morgan M.B."/>
            <person name="Nazareth L.V."/>
            <person name="Scott G."/>
            <person name="Sodergren E."/>
            <person name="Song X.Z."/>
            <person name="Steffen D."/>
            <person name="Lovering R.C."/>
            <person name="Wheeler D.A."/>
            <person name="Worley K.C."/>
            <person name="Yuan Y."/>
            <person name="Zhang Z."/>
            <person name="Adams C.Q."/>
            <person name="Ansari-Lari M.A."/>
            <person name="Ayele M."/>
            <person name="Brown M.J."/>
            <person name="Chen G."/>
            <person name="Chen Z."/>
            <person name="Clerc-Blankenburg K.P."/>
            <person name="Davis C."/>
            <person name="Delgado O."/>
            <person name="Dinh H.H."/>
            <person name="Draper H."/>
            <person name="Gonzalez-Garay M.L."/>
            <person name="Havlak P."/>
            <person name="Jackson L.R."/>
            <person name="Jacob L.S."/>
            <person name="Kelly S.H."/>
            <person name="Li L."/>
            <person name="Li Z."/>
            <person name="Liu J."/>
            <person name="Liu W."/>
            <person name="Lu J."/>
            <person name="Maheshwari M."/>
            <person name="Nguyen B.V."/>
            <person name="Okwuonu G.O."/>
            <person name="Pasternak S."/>
            <person name="Perez L.M."/>
            <person name="Plopper F.J."/>
            <person name="Santibanez J."/>
            <person name="Shen H."/>
            <person name="Tabor P.E."/>
            <person name="Verduzco D."/>
            <person name="Waldron L."/>
            <person name="Wang Q."/>
            <person name="Williams G.A."/>
            <person name="Zhang J."/>
            <person name="Zhou J."/>
            <person name="Allen C.C."/>
            <person name="Amin A.G."/>
            <person name="Anyalebechi V."/>
            <person name="Bailey M."/>
            <person name="Barbaria J.A."/>
            <person name="Bimage K.E."/>
            <person name="Bryant N.P."/>
            <person name="Burch P.E."/>
            <person name="Burkett C.E."/>
            <person name="Burrell K.L."/>
            <person name="Calderon E."/>
            <person name="Cardenas V."/>
            <person name="Carter K."/>
            <person name="Casias K."/>
            <person name="Cavazos I."/>
            <person name="Cavazos S.R."/>
            <person name="Ceasar H."/>
            <person name="Chacko J."/>
            <person name="Chan S.N."/>
            <person name="Chavez D."/>
            <person name="Christopoulos C."/>
            <person name="Chu J."/>
            <person name="Cockrell R."/>
            <person name="Cox C.D."/>
            <person name="Dang M."/>
            <person name="Dathorne S.R."/>
            <person name="David R."/>
            <person name="Davis C.M."/>
            <person name="Davy-Carroll L."/>
            <person name="Deshazo D.R."/>
            <person name="Donlin J.E."/>
            <person name="D'Souza L."/>
            <person name="Eaves K.A."/>
            <person name="Egan A."/>
            <person name="Emery-Cohen A.J."/>
            <person name="Escotto M."/>
            <person name="Flagg N."/>
            <person name="Forbes L.D."/>
            <person name="Gabisi A.M."/>
            <person name="Garza M."/>
            <person name="Hamilton C."/>
            <person name="Henderson N."/>
            <person name="Hernandez O."/>
            <person name="Hines S."/>
            <person name="Hogues M.E."/>
            <person name="Huang M."/>
            <person name="Idlebird D.G."/>
            <person name="Johnson R."/>
            <person name="Jolivet A."/>
            <person name="Jones S."/>
            <person name="Kagan R."/>
            <person name="King L.M."/>
            <person name="Leal B."/>
            <person name="Lebow H."/>
            <person name="Lee S."/>
            <person name="LeVan J.M."/>
            <person name="Lewis L.C."/>
            <person name="London P."/>
            <person name="Lorensuhewa L.M."/>
            <person name="Loulseged H."/>
            <person name="Lovett D.A."/>
            <person name="Lucier A."/>
            <person name="Lucier R.L."/>
            <person name="Ma J."/>
            <person name="Madu R.C."/>
            <person name="Mapua P."/>
            <person name="Martindale A.D."/>
            <person name="Martinez E."/>
            <person name="Massey E."/>
            <person name="Mawhiney S."/>
            <person name="Meador M.G."/>
            <person name="Mendez S."/>
            <person name="Mercado C."/>
            <person name="Mercado I.C."/>
            <person name="Merritt C.E."/>
            <person name="Miner Z.L."/>
            <person name="Minja E."/>
            <person name="Mitchell T."/>
            <person name="Mohabbat F."/>
            <person name="Mohabbat K."/>
            <person name="Montgomery B."/>
            <person name="Moore N."/>
            <person name="Morris S."/>
            <person name="Munidasa M."/>
            <person name="Ngo R.N."/>
            <person name="Nguyen N.B."/>
            <person name="Nickerson E."/>
            <person name="Nwaokelemeh O.O."/>
            <person name="Nwokenkwo S."/>
            <person name="Obregon M."/>
            <person name="Oguh M."/>
            <person name="Oragunye N."/>
            <person name="Oviedo R.J."/>
            <person name="Parish B.J."/>
            <person name="Parker D.N."/>
            <person name="Parrish J."/>
            <person name="Parks K.L."/>
            <person name="Paul H.A."/>
            <person name="Payton B.A."/>
            <person name="Perez A."/>
            <person name="Perrin W."/>
            <person name="Pickens A."/>
            <person name="Primus E.L."/>
            <person name="Pu L.L."/>
            <person name="Puazo M."/>
            <person name="Quiles M.M."/>
            <person name="Quiroz J.B."/>
            <person name="Rabata D."/>
            <person name="Reeves K."/>
            <person name="Ruiz S.J."/>
            <person name="Shao H."/>
            <person name="Sisson I."/>
            <person name="Sonaike T."/>
            <person name="Sorelle R.P."/>
            <person name="Sutton A.E."/>
            <person name="Svatek A.F."/>
            <person name="Svetz L.A."/>
            <person name="Tamerisa K.S."/>
            <person name="Taylor T.R."/>
            <person name="Teague B."/>
            <person name="Thomas N."/>
            <person name="Thorn R.D."/>
            <person name="Trejos Z.Y."/>
            <person name="Trevino B.K."/>
            <person name="Ukegbu O.N."/>
            <person name="Urban J.B."/>
            <person name="Vasquez L.I."/>
            <person name="Vera V.A."/>
            <person name="Villasana D.M."/>
            <person name="Wang L."/>
            <person name="Ward-Moore S."/>
            <person name="Warren J.T."/>
            <person name="Wei X."/>
            <person name="White F."/>
            <person name="Williamson A.L."/>
            <person name="Wleczyk R."/>
            <person name="Wooden H.S."/>
            <person name="Wooden S.H."/>
            <person name="Yen J."/>
            <person name="Yoon L."/>
            <person name="Yoon V."/>
            <person name="Zorrilla S.E."/>
            <person name="Nelson D."/>
            <person name="Kucherlapati R."/>
            <person name="Weinstock G."/>
            <person name="Gibbs R.A."/>
            <person name="null."/>
        </authorList>
    </citation>
    <scope>NUCLEOTIDE SEQUENCE [LARGE SCALE GENOMIC DNA]</scope>
</reference>
<gene>
    <name evidence="35" type="primary">CACNA1C</name>
</gene>
<accession>A0A804HJR1</accession>
<keyword evidence="14 31" id="KW-0851">Voltage-gated channel</keyword>
<dbReference type="FunFam" id="1.20.120.350:FF:000006">
    <property type="entry name" value="Voltage-dependent L-type calcium channel subunit alpha"/>
    <property type="match status" value="1"/>
</dbReference>
<dbReference type="InterPro" id="IPR005821">
    <property type="entry name" value="Ion_trans_dom"/>
</dbReference>
<dbReference type="EMBL" id="KF455574">
    <property type="status" value="NOT_ANNOTATED_CDS"/>
    <property type="molecule type" value="Genomic_DNA"/>
</dbReference>
<dbReference type="FunFam" id="1.10.287.70:FF:000021">
    <property type="entry name" value="Voltage-dependent L-type calcium channel subunit alpha"/>
    <property type="match status" value="1"/>
</dbReference>
<evidence type="ECO:0000256" key="30">
    <source>
        <dbReference type="PIRSR" id="PIRSR602077-3"/>
    </source>
</evidence>
<feature type="transmembrane region" description="Helical" evidence="33">
    <location>
        <begin position="926"/>
        <end position="948"/>
    </location>
</feature>
<keyword evidence="6" id="KW-0597">Phosphoprotein</keyword>
<feature type="transmembrane region" description="Helical" evidence="33">
    <location>
        <begin position="555"/>
        <end position="572"/>
    </location>
</feature>
<evidence type="ECO:0000256" key="12">
    <source>
        <dbReference type="ARBA" id="ARBA00022837"/>
    </source>
</evidence>
<dbReference type="SUPFAM" id="SSF81324">
    <property type="entry name" value="Voltage-gated potassium channels"/>
    <property type="match status" value="4"/>
</dbReference>
<dbReference type="FunFam" id="1.10.238.10:FF:000063">
    <property type="entry name" value="Voltage-dependent N-type calcium channel subunit alpha"/>
    <property type="match status" value="1"/>
</dbReference>
<evidence type="ECO:0000259" key="34">
    <source>
        <dbReference type="SMART" id="SM01062"/>
    </source>
</evidence>
<feature type="region of interest" description="Disordered" evidence="32">
    <location>
        <begin position="1976"/>
        <end position="2010"/>
    </location>
</feature>
<dbReference type="GO" id="GO:0005886">
    <property type="term" value="C:plasma membrane"/>
    <property type="evidence" value="ECO:0000314"/>
    <property type="project" value="HPA"/>
</dbReference>
<keyword evidence="16" id="KW-0770">Synapse</keyword>
<feature type="transmembrane region" description="Helical" evidence="33">
    <location>
        <begin position="1047"/>
        <end position="1076"/>
    </location>
</feature>
<keyword evidence="10 29" id="KW-0479">Metal-binding</keyword>
<keyword evidence="22" id="KW-0966">Cell projection</keyword>
<feature type="transmembrane region" description="Helical" evidence="33">
    <location>
        <begin position="684"/>
        <end position="703"/>
    </location>
</feature>
<feature type="transmembrane region" description="Helical" evidence="33">
    <location>
        <begin position="968"/>
        <end position="989"/>
    </location>
</feature>
<dbReference type="GO" id="GO:0098839">
    <property type="term" value="C:postsynaptic density membrane"/>
    <property type="evidence" value="ECO:0007669"/>
    <property type="project" value="UniProtKB-SubCell"/>
</dbReference>
<feature type="transmembrane region" description="Helical" evidence="33">
    <location>
        <begin position="298"/>
        <end position="320"/>
    </location>
</feature>
<feature type="transmembrane region" description="Helical" evidence="33">
    <location>
        <begin position="1283"/>
        <end position="1303"/>
    </location>
</feature>
<dbReference type="EMBL" id="AC005293">
    <property type="status" value="NOT_ANNOTATED_CDS"/>
    <property type="molecule type" value="Genomic_DNA"/>
</dbReference>
<comment type="similarity">
    <text evidence="25">Belongs to the calcium channel alpha-1 subunit (TC 1.A.1.11) family. CACNA1C subfamily.</text>
</comment>
<evidence type="ECO:0000256" key="31">
    <source>
        <dbReference type="RuleBase" id="RU003808"/>
    </source>
</evidence>
<feature type="compositionally biased region" description="Acidic residues" evidence="32">
    <location>
        <begin position="873"/>
        <end position="882"/>
    </location>
</feature>
<evidence type="ECO:0000256" key="3">
    <source>
        <dbReference type="ARBA" id="ARBA00004484"/>
    </source>
</evidence>
<dbReference type="GO" id="GO:0005891">
    <property type="term" value="C:voltage-gated calcium channel complex"/>
    <property type="evidence" value="ECO:0007669"/>
    <property type="project" value="InterPro"/>
</dbReference>
<evidence type="ECO:0007829" key="37">
    <source>
        <dbReference type="PeptideAtlas" id="A0A804HJR1"/>
    </source>
</evidence>
<evidence type="ECO:0000256" key="25">
    <source>
        <dbReference type="ARBA" id="ARBA00024028"/>
    </source>
</evidence>
<evidence type="ECO:0000313" key="36">
    <source>
        <dbReference type="Proteomes" id="UP000005640"/>
    </source>
</evidence>
<feature type="transmembrane region" description="Helical" evidence="33">
    <location>
        <begin position="1001"/>
        <end position="1027"/>
    </location>
</feature>
<dbReference type="GO" id="GO:0005654">
    <property type="term" value="C:nucleoplasm"/>
    <property type="evidence" value="ECO:0000314"/>
    <property type="project" value="HPA"/>
</dbReference>
<evidence type="ECO:0000256" key="24">
    <source>
        <dbReference type="ARBA" id="ARBA00024012"/>
    </source>
</evidence>
<proteinExistence type="evidence at protein level"/>
<dbReference type="FunFam" id="1.20.120.350:FF:000010">
    <property type="entry name" value="Voltage-dependent L-type calcium channel subunit alpha"/>
    <property type="match status" value="1"/>
</dbReference>
<evidence type="ECO:0000256" key="7">
    <source>
        <dbReference type="ARBA" id="ARBA00022568"/>
    </source>
</evidence>
<feature type="region of interest" description="Disordered" evidence="32">
    <location>
        <begin position="1760"/>
        <end position="1829"/>
    </location>
</feature>
<evidence type="ECO:0007829" key="38">
    <source>
        <dbReference type="ProteomicsDB" id="A0A804HJR1"/>
    </source>
</evidence>
<keyword evidence="37 38" id="KW-1267">Proteomics identification</keyword>
<feature type="transmembrane region" description="Helical" evidence="33">
    <location>
        <begin position="227"/>
        <end position="245"/>
    </location>
</feature>
<comment type="subcellular location">
    <subcellularLocation>
        <location evidence="24">Cell membrane</location>
        <location evidence="24">Sarcolemma</location>
        <location evidence="24">T-tubule</location>
    </subcellularLocation>
    <subcellularLocation>
        <location evidence="2">Cell membrane</location>
        <location evidence="2">Sarcolemma</location>
        <topology evidence="2">Multi-pass membrane protein</topology>
    </subcellularLocation>
    <subcellularLocation>
        <location evidence="1">Cell projection</location>
        <location evidence="1">Dendrite</location>
    </subcellularLocation>
    <subcellularLocation>
        <location evidence="31">Membrane</location>
        <topology evidence="31">Multi-pass membrane protein</topology>
    </subcellularLocation>
    <subcellularLocation>
        <location evidence="3">Perikaryon</location>
    </subcellularLocation>
    <subcellularLocation>
        <location evidence="26">Postsynaptic density membrane</location>
    </subcellularLocation>
</comment>
<dbReference type="SMR" id="A0A804HJR1"/>
<feature type="transmembrane region" description="Helical" evidence="33">
    <location>
        <begin position="1389"/>
        <end position="1407"/>
    </location>
</feature>
<keyword evidence="5" id="KW-1003">Cell membrane</keyword>
<keyword evidence="23" id="KW-0407">Ion channel</keyword>
<dbReference type="InterPro" id="IPR005451">
    <property type="entry name" value="VDCC_L_a1csu"/>
</dbReference>
<dbReference type="PRINTS" id="PR00167">
    <property type="entry name" value="CACHANNEL"/>
</dbReference>
<feature type="transmembrane region" description="Helical" evidence="33">
    <location>
        <begin position="1250"/>
        <end position="1271"/>
    </location>
</feature>
<evidence type="ECO:0000256" key="22">
    <source>
        <dbReference type="ARBA" id="ARBA00023273"/>
    </source>
</evidence>
<dbReference type="EMBL" id="AC006051">
    <property type="status" value="NOT_ANNOTATED_CDS"/>
    <property type="molecule type" value="Genomic_DNA"/>
</dbReference>